<evidence type="ECO:0000313" key="2">
    <source>
        <dbReference type="Proteomes" id="UP000494119"/>
    </source>
</evidence>
<name>A0A6J5G208_9BURK</name>
<keyword evidence="2" id="KW-1185">Reference proteome</keyword>
<dbReference type="AlphaFoldDB" id="A0A6J5G208"/>
<dbReference type="EMBL" id="CADIKL010000015">
    <property type="protein sequence ID" value="CAB3791801.1"/>
    <property type="molecule type" value="Genomic_DNA"/>
</dbReference>
<organism evidence="1 2">
    <name type="scientific">Paraburkholderia caffeinitolerans</name>
    <dbReference type="NCBI Taxonomy" id="1723730"/>
    <lineage>
        <taxon>Bacteria</taxon>
        <taxon>Pseudomonadati</taxon>
        <taxon>Pseudomonadota</taxon>
        <taxon>Betaproteobacteria</taxon>
        <taxon>Burkholderiales</taxon>
        <taxon>Burkholderiaceae</taxon>
        <taxon>Paraburkholderia</taxon>
    </lineage>
</organism>
<accession>A0A6J5G208</accession>
<proteinExistence type="predicted"/>
<dbReference type="Proteomes" id="UP000494119">
    <property type="component" value="Unassembled WGS sequence"/>
</dbReference>
<gene>
    <name evidence="1" type="ORF">LMG28688_03381</name>
</gene>
<dbReference type="RefSeq" id="WP_175195684.1">
    <property type="nucleotide sequence ID" value="NZ_CADIKL010000015.1"/>
</dbReference>
<sequence>MTLQKFFATDFAHSGTDDTLPSLLSKGCPGGHVLSIANSLVLNLVATEWFQKTQYQLIVVDKNEDHLYEIRKLSKMAVKSETVEDFKTRIEDKFGEVSVKGLEKRKLLTDEVMKGLRLFQRINLIHEDLSSSTVIEKINAAKANGQFSVLYLSNVEFYVGTSLFGASAGSKSDYGKNIRSLISPGTRVFRGASVVMSEHVGEVPETWCI</sequence>
<protein>
    <submittedName>
        <fullName evidence="1">Uncharacterized protein</fullName>
    </submittedName>
</protein>
<evidence type="ECO:0000313" key="1">
    <source>
        <dbReference type="EMBL" id="CAB3791801.1"/>
    </source>
</evidence>
<reference evidence="1 2" key="1">
    <citation type="submission" date="2020-04" db="EMBL/GenBank/DDBJ databases">
        <authorList>
            <person name="De Canck E."/>
        </authorList>
    </citation>
    <scope>NUCLEOTIDE SEQUENCE [LARGE SCALE GENOMIC DNA]</scope>
    <source>
        <strain evidence="1 2">LMG 28688</strain>
    </source>
</reference>